<dbReference type="EC" id="2.3.1.-" evidence="2"/>
<dbReference type="CDD" id="cd04301">
    <property type="entry name" value="NAT_SF"/>
    <property type="match status" value="1"/>
</dbReference>
<dbReference type="GO" id="GO:0016746">
    <property type="term" value="F:acyltransferase activity"/>
    <property type="evidence" value="ECO:0007669"/>
    <property type="project" value="UniProtKB-KW"/>
</dbReference>
<name>A0ABU9XGW1_9BACI</name>
<evidence type="ECO:0000313" key="2">
    <source>
        <dbReference type="EMBL" id="MEN2767518.1"/>
    </source>
</evidence>
<evidence type="ECO:0000313" key="3">
    <source>
        <dbReference type="Proteomes" id="UP001444625"/>
    </source>
</evidence>
<evidence type="ECO:0000259" key="1">
    <source>
        <dbReference type="PROSITE" id="PS51186"/>
    </source>
</evidence>
<proteinExistence type="predicted"/>
<protein>
    <submittedName>
        <fullName evidence="2">N-acetyltransferase</fullName>
        <ecNumber evidence="2">2.3.1.-</ecNumber>
    </submittedName>
</protein>
<dbReference type="RefSeq" id="WP_345824992.1">
    <property type="nucleotide sequence ID" value="NZ_JBDIML010000003.1"/>
</dbReference>
<comment type="caution">
    <text evidence="2">The sequence shown here is derived from an EMBL/GenBank/DDBJ whole genome shotgun (WGS) entry which is preliminary data.</text>
</comment>
<dbReference type="Proteomes" id="UP001444625">
    <property type="component" value="Unassembled WGS sequence"/>
</dbReference>
<sequence>MNIIIRQEQPQDYKETESVIKLAFSSVTISDKTEHELVARIRKSDAFVPELSLVAKIDNQVIGHVLLSRIKINSENKSTESLALAPVSVLPELQQKGVGKLLINTVLQMATDLDFKSVIVLGHPEYYSKFGFKPASLWGINAPFNVPDEVFMALELSDQALNKQSGTVEYPNTFKN</sequence>
<reference evidence="2 3" key="1">
    <citation type="submission" date="2024-05" db="EMBL/GenBank/DDBJ databases">
        <authorList>
            <person name="Haq I."/>
            <person name="Ullah Z."/>
            <person name="Ahmad R."/>
            <person name="Li M."/>
            <person name="Tong Y."/>
        </authorList>
    </citation>
    <scope>NUCLEOTIDE SEQUENCE [LARGE SCALE GENOMIC DNA]</scope>
    <source>
        <strain evidence="2 3">16A2E</strain>
    </source>
</reference>
<dbReference type="PROSITE" id="PS51186">
    <property type="entry name" value="GNAT"/>
    <property type="match status" value="1"/>
</dbReference>
<dbReference type="PANTHER" id="PTHR43617:SF2">
    <property type="entry name" value="UPF0039 PROTEIN SLL0451"/>
    <property type="match status" value="1"/>
</dbReference>
<dbReference type="InterPro" id="IPR000182">
    <property type="entry name" value="GNAT_dom"/>
</dbReference>
<dbReference type="Pfam" id="PF00583">
    <property type="entry name" value="Acetyltransf_1"/>
    <property type="match status" value="1"/>
</dbReference>
<organism evidence="2 3">
    <name type="scientific">Ornithinibacillus xuwenensis</name>
    <dbReference type="NCBI Taxonomy" id="3144668"/>
    <lineage>
        <taxon>Bacteria</taxon>
        <taxon>Bacillati</taxon>
        <taxon>Bacillota</taxon>
        <taxon>Bacilli</taxon>
        <taxon>Bacillales</taxon>
        <taxon>Bacillaceae</taxon>
        <taxon>Ornithinibacillus</taxon>
    </lineage>
</organism>
<keyword evidence="3" id="KW-1185">Reference proteome</keyword>
<dbReference type="InterPro" id="IPR050276">
    <property type="entry name" value="MshD_Acetyltransferase"/>
</dbReference>
<accession>A0ABU9XGW1</accession>
<keyword evidence="2" id="KW-0808">Transferase</keyword>
<dbReference type="EMBL" id="JBDIML010000003">
    <property type="protein sequence ID" value="MEN2767518.1"/>
    <property type="molecule type" value="Genomic_DNA"/>
</dbReference>
<dbReference type="SUPFAM" id="SSF55729">
    <property type="entry name" value="Acyl-CoA N-acyltransferases (Nat)"/>
    <property type="match status" value="1"/>
</dbReference>
<gene>
    <name evidence="2" type="ORF">ABC228_09990</name>
</gene>
<keyword evidence="2" id="KW-0012">Acyltransferase</keyword>
<dbReference type="InterPro" id="IPR016181">
    <property type="entry name" value="Acyl_CoA_acyltransferase"/>
</dbReference>
<dbReference type="PANTHER" id="PTHR43617">
    <property type="entry name" value="L-AMINO ACID N-ACETYLTRANSFERASE"/>
    <property type="match status" value="1"/>
</dbReference>
<feature type="domain" description="N-acetyltransferase" evidence="1">
    <location>
        <begin position="3"/>
        <end position="157"/>
    </location>
</feature>
<dbReference type="Gene3D" id="3.40.630.30">
    <property type="match status" value="1"/>
</dbReference>